<reference evidence="1 2" key="1">
    <citation type="submission" date="2022-09" db="EMBL/GenBank/DDBJ databases">
        <authorList>
            <person name="Palmer J.M."/>
        </authorList>
    </citation>
    <scope>NUCLEOTIDE SEQUENCE [LARGE SCALE GENOMIC DNA]</scope>
    <source>
        <strain evidence="1 2">DSM 7382</strain>
    </source>
</reference>
<organism evidence="1 2">
    <name type="scientific">Cerrena zonata</name>
    <dbReference type="NCBI Taxonomy" id="2478898"/>
    <lineage>
        <taxon>Eukaryota</taxon>
        <taxon>Fungi</taxon>
        <taxon>Dikarya</taxon>
        <taxon>Basidiomycota</taxon>
        <taxon>Agaricomycotina</taxon>
        <taxon>Agaricomycetes</taxon>
        <taxon>Polyporales</taxon>
        <taxon>Cerrenaceae</taxon>
        <taxon>Cerrena</taxon>
    </lineage>
</organism>
<accession>A0AAW0FVK4</accession>
<gene>
    <name evidence="1" type="ORF">QCA50_011947</name>
</gene>
<sequence length="466" mass="53610">MPRFIGGTFVNQDGEEYISDEQDLAPGERHPFISCIDELYRDLTYANENLYVRVINLLCEFTNLSTLTCKNMLLTDAIFGAIHFLEHLRALHIDNCVLPSRQTEWDHSELPITELTLLNLRRRIRRQDFHAHHPPHFENDLEPALNLAQAQTLRTLRVDPTADVFGTVFRDPTSSLPPLELTQLLVERRRIVMGEAHTHYSADYTPPDRHVYRTIMRCPNLHTLVVTQPFGQQTPFPSANLQNLVNFKGTPEASLLIAQLETVECISILWNEAGTQALNAISTLGKARQNLKSLAIECGQWDFEILIAVTKFFPELRRLKITFQRKGPDETATGMIGPHYLTKCPHLHTFQLLEAPHPKAVFSYSSNPPNMEHGVPMRVVQRQAKPPPTLLPSSAFTDNPYLFDPTFDSIEEEMRDMIIPWNRYCKSLRVVQLCRSWRMNRGFEGGVWKIEKVRESEYELPEDFNI</sequence>
<dbReference type="AlphaFoldDB" id="A0AAW0FVK4"/>
<proteinExistence type="predicted"/>
<evidence type="ECO:0000313" key="2">
    <source>
        <dbReference type="Proteomes" id="UP001385951"/>
    </source>
</evidence>
<comment type="caution">
    <text evidence="1">The sequence shown here is derived from an EMBL/GenBank/DDBJ whole genome shotgun (WGS) entry which is preliminary data.</text>
</comment>
<dbReference type="InterPro" id="IPR032675">
    <property type="entry name" value="LRR_dom_sf"/>
</dbReference>
<name>A0AAW0FVK4_9APHY</name>
<dbReference type="Proteomes" id="UP001385951">
    <property type="component" value="Unassembled WGS sequence"/>
</dbReference>
<evidence type="ECO:0000313" key="1">
    <source>
        <dbReference type="EMBL" id="KAK7685108.1"/>
    </source>
</evidence>
<dbReference type="EMBL" id="JASBNA010000022">
    <property type="protein sequence ID" value="KAK7685108.1"/>
    <property type="molecule type" value="Genomic_DNA"/>
</dbReference>
<keyword evidence="2" id="KW-1185">Reference proteome</keyword>
<dbReference type="Gene3D" id="3.80.10.10">
    <property type="entry name" value="Ribonuclease Inhibitor"/>
    <property type="match status" value="1"/>
</dbReference>
<protein>
    <submittedName>
        <fullName evidence="1">Uncharacterized protein</fullName>
    </submittedName>
</protein>
<dbReference type="SUPFAM" id="SSF52047">
    <property type="entry name" value="RNI-like"/>
    <property type="match status" value="1"/>
</dbReference>